<dbReference type="InterPro" id="IPR038883">
    <property type="entry name" value="AN11006-like"/>
</dbReference>
<protein>
    <recommendedName>
        <fullName evidence="1">2EXR domain-containing protein</fullName>
    </recommendedName>
</protein>
<gene>
    <name evidence="2" type="ORF">LTR09_001647</name>
</gene>
<evidence type="ECO:0000259" key="1">
    <source>
        <dbReference type="Pfam" id="PF20150"/>
    </source>
</evidence>
<sequence>MDRHPPAHKPTTIFDLPAELRVSIYELVLFLPTGHIINTSYTSSRYYHRYRTPQPSLTLTCRQIRSESLPIYYASSAFFLGTFQPKWPTIIIDINQDPRLRFLTQLAPESRAMIKRLYLGISTEDVAATIEALVDLFAGQDVEISEASRKESILVRSPGHRVGNWQGRETRAMLFRLKFAEPECDA</sequence>
<keyword evidence="3" id="KW-1185">Reference proteome</keyword>
<accession>A0AAJ0GH86</accession>
<organism evidence="2 3">
    <name type="scientific">Extremus antarcticus</name>
    <dbReference type="NCBI Taxonomy" id="702011"/>
    <lineage>
        <taxon>Eukaryota</taxon>
        <taxon>Fungi</taxon>
        <taxon>Dikarya</taxon>
        <taxon>Ascomycota</taxon>
        <taxon>Pezizomycotina</taxon>
        <taxon>Dothideomycetes</taxon>
        <taxon>Dothideomycetidae</taxon>
        <taxon>Mycosphaerellales</taxon>
        <taxon>Extremaceae</taxon>
        <taxon>Extremus</taxon>
    </lineage>
</organism>
<comment type="caution">
    <text evidence="2">The sequence shown here is derived from an EMBL/GenBank/DDBJ whole genome shotgun (WGS) entry which is preliminary data.</text>
</comment>
<dbReference type="EMBL" id="JAWDJX010000003">
    <property type="protein sequence ID" value="KAK3057463.1"/>
    <property type="molecule type" value="Genomic_DNA"/>
</dbReference>
<dbReference type="PANTHER" id="PTHR42085:SF2">
    <property type="entry name" value="F-BOX DOMAIN-CONTAINING PROTEIN"/>
    <property type="match status" value="1"/>
</dbReference>
<dbReference type="PANTHER" id="PTHR42085">
    <property type="entry name" value="F-BOX DOMAIN-CONTAINING PROTEIN"/>
    <property type="match status" value="1"/>
</dbReference>
<reference evidence="2" key="1">
    <citation type="submission" date="2023-04" db="EMBL/GenBank/DDBJ databases">
        <title>Black Yeasts Isolated from many extreme environments.</title>
        <authorList>
            <person name="Coleine C."/>
            <person name="Stajich J.E."/>
            <person name="Selbmann L."/>
        </authorList>
    </citation>
    <scope>NUCLEOTIDE SEQUENCE</scope>
    <source>
        <strain evidence="2">CCFEE 5312</strain>
    </source>
</reference>
<dbReference type="InterPro" id="IPR045518">
    <property type="entry name" value="2EXR"/>
</dbReference>
<feature type="domain" description="2EXR" evidence="1">
    <location>
        <begin position="15"/>
        <end position="96"/>
    </location>
</feature>
<evidence type="ECO:0000313" key="2">
    <source>
        <dbReference type="EMBL" id="KAK3057463.1"/>
    </source>
</evidence>
<dbReference type="Pfam" id="PF20150">
    <property type="entry name" value="2EXR"/>
    <property type="match status" value="1"/>
</dbReference>
<name>A0AAJ0GH86_9PEZI</name>
<dbReference type="Proteomes" id="UP001271007">
    <property type="component" value="Unassembled WGS sequence"/>
</dbReference>
<dbReference type="AlphaFoldDB" id="A0AAJ0GH86"/>
<evidence type="ECO:0000313" key="3">
    <source>
        <dbReference type="Proteomes" id="UP001271007"/>
    </source>
</evidence>
<proteinExistence type="predicted"/>